<name>A0A8H2W2B9_9HELO</name>
<feature type="region of interest" description="Disordered" evidence="1">
    <location>
        <begin position="1"/>
        <end position="97"/>
    </location>
</feature>
<reference evidence="2" key="1">
    <citation type="submission" date="2020-10" db="EMBL/GenBank/DDBJ databases">
        <authorList>
            <person name="Kusch S."/>
        </authorList>
    </citation>
    <scope>NUCLEOTIDE SEQUENCE</scope>
    <source>
        <strain evidence="2">SwB9</strain>
    </source>
</reference>
<evidence type="ECO:0000313" key="3">
    <source>
        <dbReference type="Proteomes" id="UP000624404"/>
    </source>
</evidence>
<feature type="compositionally biased region" description="Polar residues" evidence="1">
    <location>
        <begin position="455"/>
        <end position="466"/>
    </location>
</feature>
<organism evidence="2 3">
    <name type="scientific">Sclerotinia trifoliorum</name>
    <dbReference type="NCBI Taxonomy" id="28548"/>
    <lineage>
        <taxon>Eukaryota</taxon>
        <taxon>Fungi</taxon>
        <taxon>Dikarya</taxon>
        <taxon>Ascomycota</taxon>
        <taxon>Pezizomycotina</taxon>
        <taxon>Leotiomycetes</taxon>
        <taxon>Helotiales</taxon>
        <taxon>Sclerotiniaceae</taxon>
        <taxon>Sclerotinia</taxon>
    </lineage>
</organism>
<keyword evidence="3" id="KW-1185">Reference proteome</keyword>
<feature type="region of interest" description="Disordered" evidence="1">
    <location>
        <begin position="118"/>
        <end position="233"/>
    </location>
</feature>
<sequence length="466" mass="52695">MSIQSGREPLGTEESSRELDNPLTRPPDFPPSPHGRDHLSPEARAWEEALDDLDKQLDYEDVHGPGTSQHPGSRWKYIPSNPPEKDGPESQRAFRKGLLEDARERIMREVKRDFAAQGRVYRLALSESSESSGEEKLTDTRSSVDVTRKRDAKEHAKKDRGEHSVDRPDFDASEGSKDSSIEAKIRRRDDENQKLRDDVLDEWSRRVEATYEKEDFSSDSENEEQDDPKSLLKKVAELEKKRKKVEIVDSPTETTDEKEEIHWLDALHAEKLSPTEFKARMDAKLQEYDRSYKNTQREDAERAARTAEWRHLSEEIAAARERRMQTLELFEAWKEAQKPKSPVHESAQDKQRAAQMRYDLAFHRNKAFMEVASSLGRGSKGDNNLVHKGAEGGSGAHPSPGGKCPIHNEPHSPGSATDQNIPWDKISYGMKMMGVSQGGESIAPPPGGQRPFHNEPQSSSSAAKDT</sequence>
<dbReference type="AlphaFoldDB" id="A0A8H2W2B9"/>
<feature type="compositionally biased region" description="Basic and acidic residues" evidence="1">
    <location>
        <begin position="146"/>
        <end position="216"/>
    </location>
</feature>
<feature type="compositionally biased region" description="Pro residues" evidence="1">
    <location>
        <begin position="24"/>
        <end position="33"/>
    </location>
</feature>
<dbReference type="Proteomes" id="UP000624404">
    <property type="component" value="Unassembled WGS sequence"/>
</dbReference>
<feature type="compositionally biased region" description="Basic and acidic residues" evidence="1">
    <location>
        <begin position="34"/>
        <end position="63"/>
    </location>
</feature>
<feature type="compositionally biased region" description="Acidic residues" evidence="1">
    <location>
        <begin position="217"/>
        <end position="226"/>
    </location>
</feature>
<dbReference type="EMBL" id="CAJHIA010000034">
    <property type="protein sequence ID" value="CAD6449839.1"/>
    <property type="molecule type" value="Genomic_DNA"/>
</dbReference>
<evidence type="ECO:0000313" key="2">
    <source>
        <dbReference type="EMBL" id="CAD6449839.1"/>
    </source>
</evidence>
<comment type="caution">
    <text evidence="2">The sequence shown here is derived from an EMBL/GenBank/DDBJ whole genome shotgun (WGS) entry which is preliminary data.</text>
</comment>
<feature type="region of interest" description="Disordered" evidence="1">
    <location>
        <begin position="374"/>
        <end position="466"/>
    </location>
</feature>
<proteinExistence type="predicted"/>
<protein>
    <submittedName>
        <fullName evidence="2">E85bc753-5e36-41d2-8bce-26a06ac6fdcd-CDS</fullName>
    </submittedName>
</protein>
<evidence type="ECO:0000256" key="1">
    <source>
        <dbReference type="SAM" id="MobiDB-lite"/>
    </source>
</evidence>
<dbReference type="OrthoDB" id="3543271at2759"/>
<gene>
    <name evidence="2" type="ORF">SCLTRI_LOCUS9254</name>
</gene>
<accession>A0A8H2W2B9</accession>